<dbReference type="SMART" id="SM00829">
    <property type="entry name" value="PKS_ER"/>
    <property type="match status" value="1"/>
</dbReference>
<dbReference type="Gene3D" id="3.40.50.720">
    <property type="entry name" value="NAD(P)-binding Rossmann-like Domain"/>
    <property type="match status" value="1"/>
</dbReference>
<sequence>MTASIVTTIGLKLAHLPTGKLRPEHIQKTLISLPKTPRLLLKPRYISVDPYMRTRMQPAGYDYIERWAVGSPLSGWTLAEVIASNGPSFKRGDFVVGHLPMQEIVASDGQQLTPVPEGSDPEAYLHPLGMTGFTAWVGMQRLGQPTAQDSVLVSAAAGAVGSIAAQLAQHQGANVIVTAGRADKRAWLHDKGFKSVLNHRSPDYIEQLHDAAPFGITLNFENIGGRAFTTAIESMATNGRIVLCGLVSQYQTRNPRKSPDNFAQLRQKNVAVHPFVVPDYLRYWDAFQQFMQPLVVQKRLAWKLDKISGGLDSVAPALIGLLNGDNLGKRVVEMP</sequence>
<dbReference type="PANTHER" id="PTHR43205">
    <property type="entry name" value="PROSTAGLANDIN REDUCTASE"/>
    <property type="match status" value="1"/>
</dbReference>
<dbReference type="Pfam" id="PF00107">
    <property type="entry name" value="ADH_zinc_N"/>
    <property type="match status" value="1"/>
</dbReference>
<evidence type="ECO:0000256" key="1">
    <source>
        <dbReference type="ARBA" id="ARBA00023002"/>
    </source>
</evidence>
<dbReference type="Gene3D" id="3.90.180.10">
    <property type="entry name" value="Medium-chain alcohol dehydrogenases, catalytic domain"/>
    <property type="match status" value="1"/>
</dbReference>
<dbReference type="EMBL" id="RRZB01000003">
    <property type="protein sequence ID" value="MBE0462315.1"/>
    <property type="molecule type" value="Genomic_DNA"/>
</dbReference>
<evidence type="ECO:0000259" key="2">
    <source>
        <dbReference type="SMART" id="SM00829"/>
    </source>
</evidence>
<dbReference type="SUPFAM" id="SSF51735">
    <property type="entry name" value="NAD(P)-binding Rossmann-fold domains"/>
    <property type="match status" value="1"/>
</dbReference>
<dbReference type="InterPro" id="IPR045010">
    <property type="entry name" value="MDR_fam"/>
</dbReference>
<gene>
    <name evidence="3" type="ORF">EI547_02425</name>
</gene>
<dbReference type="Proteomes" id="UP001645038">
    <property type="component" value="Unassembled WGS sequence"/>
</dbReference>
<reference evidence="3 4" key="1">
    <citation type="submission" date="2020-07" db="EMBL/GenBank/DDBJ databases">
        <title>Halophilic bacteria isolated from french cheeses.</title>
        <authorList>
            <person name="Kothe C.I."/>
            <person name="Farah-Kraiem B."/>
            <person name="Renault P."/>
            <person name="Dridi B."/>
        </authorList>
    </citation>
    <scope>NUCLEOTIDE SEQUENCE [LARGE SCALE GENOMIC DNA]</scope>
    <source>
        <strain evidence="3 4">FME20</strain>
    </source>
</reference>
<dbReference type="SUPFAM" id="SSF50129">
    <property type="entry name" value="GroES-like"/>
    <property type="match status" value="1"/>
</dbReference>
<dbReference type="InterPro" id="IPR011032">
    <property type="entry name" value="GroES-like_sf"/>
</dbReference>
<comment type="caution">
    <text evidence="3">The sequence shown here is derived from an EMBL/GenBank/DDBJ whole genome shotgun (WGS) entry which is preliminary data.</text>
</comment>
<evidence type="ECO:0000313" key="3">
    <source>
        <dbReference type="EMBL" id="MBE0462315.1"/>
    </source>
</evidence>
<evidence type="ECO:0000313" key="4">
    <source>
        <dbReference type="Proteomes" id="UP001645038"/>
    </source>
</evidence>
<feature type="domain" description="Enoyl reductase (ER)" evidence="2">
    <location>
        <begin position="38"/>
        <end position="296"/>
    </location>
</feature>
<name>A0ABR9FUK1_9GAMM</name>
<dbReference type="InterPro" id="IPR036291">
    <property type="entry name" value="NAD(P)-bd_dom_sf"/>
</dbReference>
<dbReference type="InterPro" id="IPR013149">
    <property type="entry name" value="ADH-like_C"/>
</dbReference>
<dbReference type="InterPro" id="IPR041694">
    <property type="entry name" value="ADH_N_2"/>
</dbReference>
<accession>A0ABR9FUK1</accession>
<dbReference type="RefSeq" id="WP_192536813.1">
    <property type="nucleotide sequence ID" value="NZ_JABUZA010000016.1"/>
</dbReference>
<dbReference type="CDD" id="cd05288">
    <property type="entry name" value="PGDH"/>
    <property type="match status" value="1"/>
</dbReference>
<organism evidence="3 4">
    <name type="scientific">Halomonas colorata</name>
    <dbReference type="NCBI Taxonomy" id="2742615"/>
    <lineage>
        <taxon>Bacteria</taxon>
        <taxon>Pseudomonadati</taxon>
        <taxon>Pseudomonadota</taxon>
        <taxon>Gammaproteobacteria</taxon>
        <taxon>Oceanospirillales</taxon>
        <taxon>Halomonadaceae</taxon>
        <taxon>Halomonas</taxon>
    </lineage>
</organism>
<protein>
    <submittedName>
        <fullName evidence="3">NADP-dependent oxidoreductase</fullName>
    </submittedName>
</protein>
<dbReference type="Pfam" id="PF16884">
    <property type="entry name" value="ADH_N_2"/>
    <property type="match status" value="1"/>
</dbReference>
<proteinExistence type="predicted"/>
<dbReference type="InterPro" id="IPR020843">
    <property type="entry name" value="ER"/>
</dbReference>
<dbReference type="PANTHER" id="PTHR43205:SF7">
    <property type="entry name" value="PROSTAGLANDIN REDUCTASE 1"/>
    <property type="match status" value="1"/>
</dbReference>
<keyword evidence="4" id="KW-1185">Reference proteome</keyword>
<keyword evidence="1" id="KW-0560">Oxidoreductase</keyword>